<dbReference type="EMBL" id="CAJVQB010000638">
    <property type="protein sequence ID" value="CAG8499439.1"/>
    <property type="molecule type" value="Genomic_DNA"/>
</dbReference>
<accession>A0ABM8W1B5</accession>
<evidence type="ECO:0000313" key="1">
    <source>
        <dbReference type="EMBL" id="CAG8499439.1"/>
    </source>
</evidence>
<protein>
    <submittedName>
        <fullName evidence="1">43095_t:CDS:1</fullName>
    </submittedName>
</protein>
<keyword evidence="2" id="KW-1185">Reference proteome</keyword>
<sequence>MTENLGIIFTTVLKGIAMKTLNLVIETRYTEELYELHQQFINKIEKQLTEQKDQILQSDDRNDYKMISNLLKP</sequence>
<evidence type="ECO:0000313" key="2">
    <source>
        <dbReference type="Proteomes" id="UP000789901"/>
    </source>
</evidence>
<dbReference type="Proteomes" id="UP000789901">
    <property type="component" value="Unassembled WGS sequence"/>
</dbReference>
<proteinExistence type="predicted"/>
<gene>
    <name evidence="1" type="ORF">GMARGA_LOCUS2125</name>
</gene>
<organism evidence="1 2">
    <name type="scientific">Gigaspora margarita</name>
    <dbReference type="NCBI Taxonomy" id="4874"/>
    <lineage>
        <taxon>Eukaryota</taxon>
        <taxon>Fungi</taxon>
        <taxon>Fungi incertae sedis</taxon>
        <taxon>Mucoromycota</taxon>
        <taxon>Glomeromycotina</taxon>
        <taxon>Glomeromycetes</taxon>
        <taxon>Diversisporales</taxon>
        <taxon>Gigasporaceae</taxon>
        <taxon>Gigaspora</taxon>
    </lineage>
</organism>
<reference evidence="1 2" key="1">
    <citation type="submission" date="2021-06" db="EMBL/GenBank/DDBJ databases">
        <authorList>
            <person name="Kallberg Y."/>
            <person name="Tangrot J."/>
            <person name="Rosling A."/>
        </authorList>
    </citation>
    <scope>NUCLEOTIDE SEQUENCE [LARGE SCALE GENOMIC DNA]</scope>
    <source>
        <strain evidence="1 2">120-4 pot B 10/14</strain>
    </source>
</reference>
<name>A0ABM8W1B5_GIGMA</name>
<comment type="caution">
    <text evidence="1">The sequence shown here is derived from an EMBL/GenBank/DDBJ whole genome shotgun (WGS) entry which is preliminary data.</text>
</comment>